<evidence type="ECO:0000256" key="5">
    <source>
        <dbReference type="ARBA" id="ARBA00022448"/>
    </source>
</evidence>
<dbReference type="GO" id="GO:0006099">
    <property type="term" value="P:tricarboxylic acid cycle"/>
    <property type="evidence" value="ECO:0007669"/>
    <property type="project" value="UniProtKB-UniPathway"/>
</dbReference>
<keyword evidence="13 14" id="KW-0472">Membrane</keyword>
<evidence type="ECO:0000256" key="8">
    <source>
        <dbReference type="ARBA" id="ARBA00022692"/>
    </source>
</evidence>
<dbReference type="UniPathway" id="UPA00223"/>
<dbReference type="GO" id="GO:0016020">
    <property type="term" value="C:membrane"/>
    <property type="evidence" value="ECO:0007669"/>
    <property type="project" value="UniProtKB-SubCell"/>
</dbReference>
<evidence type="ECO:0000256" key="6">
    <source>
        <dbReference type="ARBA" id="ARBA00022532"/>
    </source>
</evidence>
<dbReference type="EMBL" id="UINC01168261">
    <property type="protein sequence ID" value="SVD71210.1"/>
    <property type="molecule type" value="Genomic_DNA"/>
</dbReference>
<evidence type="ECO:0000256" key="2">
    <source>
        <dbReference type="ARBA" id="ARBA00004050"/>
    </source>
</evidence>
<evidence type="ECO:0000256" key="7">
    <source>
        <dbReference type="ARBA" id="ARBA00022617"/>
    </source>
</evidence>
<evidence type="ECO:0000256" key="4">
    <source>
        <dbReference type="ARBA" id="ARBA00005163"/>
    </source>
</evidence>
<keyword evidence="5" id="KW-0813">Transport</keyword>
<keyword evidence="9" id="KW-0479">Metal-binding</keyword>
<keyword evidence="10" id="KW-0249">Electron transport</keyword>
<dbReference type="GO" id="GO:0020037">
    <property type="term" value="F:heme binding"/>
    <property type="evidence" value="ECO:0007669"/>
    <property type="project" value="InterPro"/>
</dbReference>
<reference evidence="15" key="1">
    <citation type="submission" date="2018-05" db="EMBL/GenBank/DDBJ databases">
        <authorList>
            <person name="Lanie J.A."/>
            <person name="Ng W.-L."/>
            <person name="Kazmierczak K.M."/>
            <person name="Andrzejewski T.M."/>
            <person name="Davidsen T.M."/>
            <person name="Wayne K.J."/>
            <person name="Tettelin H."/>
            <person name="Glass J.I."/>
            <person name="Rusch D."/>
            <person name="Podicherti R."/>
            <person name="Tsui H.-C.T."/>
            <person name="Winkler M.E."/>
        </authorList>
    </citation>
    <scope>NUCLEOTIDE SEQUENCE</scope>
</reference>
<comment type="function">
    <text evidence="2">Membrane-anchoring subunit of succinate dehydrogenase (SDH).</text>
</comment>
<evidence type="ECO:0008006" key="16">
    <source>
        <dbReference type="Google" id="ProtNLM"/>
    </source>
</evidence>
<dbReference type="NCBIfam" id="TIGR02968">
    <property type="entry name" value="succ_dehyd_anc"/>
    <property type="match status" value="1"/>
</dbReference>
<name>A0A382XK41_9ZZZZ</name>
<evidence type="ECO:0000256" key="10">
    <source>
        <dbReference type="ARBA" id="ARBA00022982"/>
    </source>
</evidence>
<proteinExistence type="predicted"/>
<dbReference type="SUPFAM" id="SSF81343">
    <property type="entry name" value="Fumarate reductase respiratory complex transmembrane subunits"/>
    <property type="match status" value="1"/>
</dbReference>
<feature type="non-terminal residue" evidence="15">
    <location>
        <position position="110"/>
    </location>
</feature>
<evidence type="ECO:0000256" key="14">
    <source>
        <dbReference type="SAM" id="Phobius"/>
    </source>
</evidence>
<evidence type="ECO:0000256" key="1">
    <source>
        <dbReference type="ARBA" id="ARBA00001971"/>
    </source>
</evidence>
<evidence type="ECO:0000256" key="11">
    <source>
        <dbReference type="ARBA" id="ARBA00022989"/>
    </source>
</evidence>
<dbReference type="Gene3D" id="1.20.1300.10">
    <property type="entry name" value="Fumarate reductase/succinate dehydrogenase, transmembrane subunit"/>
    <property type="match status" value="1"/>
</dbReference>
<dbReference type="InterPro" id="IPR034804">
    <property type="entry name" value="SQR/QFR_C/D"/>
</dbReference>
<dbReference type="InterPro" id="IPR014312">
    <property type="entry name" value="Succ_DH_anchor"/>
</dbReference>
<comment type="pathway">
    <text evidence="4">Carbohydrate metabolism; tricarboxylic acid cycle.</text>
</comment>
<keyword evidence="8 14" id="KW-0812">Transmembrane</keyword>
<comment type="cofactor">
    <cofactor evidence="1">
        <name>heme</name>
        <dbReference type="ChEBI" id="CHEBI:30413"/>
    </cofactor>
</comment>
<evidence type="ECO:0000256" key="9">
    <source>
        <dbReference type="ARBA" id="ARBA00022723"/>
    </source>
</evidence>
<evidence type="ECO:0000256" key="3">
    <source>
        <dbReference type="ARBA" id="ARBA00004141"/>
    </source>
</evidence>
<keyword evidence="7" id="KW-0349">Heme</keyword>
<dbReference type="Pfam" id="PF01127">
    <property type="entry name" value="Sdh_cyt"/>
    <property type="match status" value="1"/>
</dbReference>
<comment type="subcellular location">
    <subcellularLocation>
        <location evidence="3">Membrane</location>
        <topology evidence="3">Multi-pass membrane protein</topology>
    </subcellularLocation>
</comment>
<dbReference type="InterPro" id="IPR000701">
    <property type="entry name" value="SuccDH_FuR_B_TM-su"/>
</dbReference>
<evidence type="ECO:0000256" key="13">
    <source>
        <dbReference type="ARBA" id="ARBA00023136"/>
    </source>
</evidence>
<dbReference type="GO" id="GO:0046872">
    <property type="term" value="F:metal ion binding"/>
    <property type="evidence" value="ECO:0007669"/>
    <property type="project" value="UniProtKB-KW"/>
</dbReference>
<gene>
    <name evidence="15" type="ORF">METZ01_LOCUS424064</name>
</gene>
<accession>A0A382XK41</accession>
<organism evidence="15">
    <name type="scientific">marine metagenome</name>
    <dbReference type="NCBI Taxonomy" id="408172"/>
    <lineage>
        <taxon>unclassified sequences</taxon>
        <taxon>metagenomes</taxon>
        <taxon>ecological metagenomes</taxon>
    </lineage>
</organism>
<feature type="transmembrane region" description="Helical" evidence="14">
    <location>
        <begin position="22"/>
        <end position="43"/>
    </location>
</feature>
<keyword evidence="12" id="KW-0408">Iron</keyword>
<feature type="transmembrane region" description="Helical" evidence="14">
    <location>
        <begin position="55"/>
        <end position="74"/>
    </location>
</feature>
<dbReference type="AlphaFoldDB" id="A0A382XK41"/>
<keyword evidence="11 14" id="KW-1133">Transmembrane helix</keyword>
<protein>
    <recommendedName>
        <fullName evidence="16">Succinate dehydrogenase hydrophobic membrane anchor subunit</fullName>
    </recommendedName>
</protein>
<evidence type="ECO:0000313" key="15">
    <source>
        <dbReference type="EMBL" id="SVD71210.1"/>
    </source>
</evidence>
<sequence>MDAERDPAMESKSRSGVAHWRYQRYTAILLVPLCLWLMISVMRGVGQGYSAAIEWLQSPIIAGLFIVGFMALYLHAMLGIQAVVEDYVADVGRQEILVLTVRGATLAMTA</sequence>
<evidence type="ECO:0000256" key="12">
    <source>
        <dbReference type="ARBA" id="ARBA00023004"/>
    </source>
</evidence>
<keyword evidence="6" id="KW-0816">Tricarboxylic acid cycle</keyword>